<organism evidence="1 2">
    <name type="scientific">Trichinella nativa</name>
    <dbReference type="NCBI Taxonomy" id="6335"/>
    <lineage>
        <taxon>Eukaryota</taxon>
        <taxon>Metazoa</taxon>
        <taxon>Ecdysozoa</taxon>
        <taxon>Nematoda</taxon>
        <taxon>Enoplea</taxon>
        <taxon>Dorylaimia</taxon>
        <taxon>Trichinellida</taxon>
        <taxon>Trichinellidae</taxon>
        <taxon>Trichinella</taxon>
    </lineage>
</organism>
<name>A0A1Y3EGZ9_9BILA</name>
<dbReference type="AlphaFoldDB" id="A0A1Y3EGZ9"/>
<dbReference type="Proteomes" id="UP000243006">
    <property type="component" value="Unassembled WGS sequence"/>
</dbReference>
<gene>
    <name evidence="1" type="ORF">D917_10005</name>
</gene>
<evidence type="ECO:0000313" key="1">
    <source>
        <dbReference type="EMBL" id="OUC43106.1"/>
    </source>
</evidence>
<reference evidence="1 2" key="1">
    <citation type="submission" date="2015-04" db="EMBL/GenBank/DDBJ databases">
        <title>Draft genome of the roundworm Trichinella nativa.</title>
        <authorList>
            <person name="Mitreva M."/>
        </authorList>
    </citation>
    <scope>NUCLEOTIDE SEQUENCE [LARGE SCALE GENOMIC DNA]</scope>
    <source>
        <strain evidence="1 2">ISS45</strain>
    </source>
</reference>
<protein>
    <submittedName>
        <fullName evidence="1">Uncharacterized protein</fullName>
    </submittedName>
</protein>
<proteinExistence type="predicted"/>
<comment type="caution">
    <text evidence="1">The sequence shown here is derived from an EMBL/GenBank/DDBJ whole genome shotgun (WGS) entry which is preliminary data.</text>
</comment>
<sequence length="137" mass="15793">MILYSTIDDTVGMFDFNSINLLNVVEEIERERRLRGSSWFTASGLQHWTKWSTCRKWLPFQGFWCSIAVLAACTARPILCYNKSISARQAGFAFSRPLWAILSDGRIVDRDAPCPWLNGRPVHREQSSRLDNDQLHC</sequence>
<evidence type="ECO:0000313" key="2">
    <source>
        <dbReference type="Proteomes" id="UP000243006"/>
    </source>
</evidence>
<dbReference type="EMBL" id="LVZM01015942">
    <property type="protein sequence ID" value="OUC43106.1"/>
    <property type="molecule type" value="Genomic_DNA"/>
</dbReference>
<accession>A0A1Y3EGZ9</accession>